<dbReference type="PROSITE" id="PS51257">
    <property type="entry name" value="PROKAR_LIPOPROTEIN"/>
    <property type="match status" value="1"/>
</dbReference>
<dbReference type="Pfam" id="PF12849">
    <property type="entry name" value="PBP_like_2"/>
    <property type="match status" value="1"/>
</dbReference>
<feature type="signal peptide" evidence="6">
    <location>
        <begin position="1"/>
        <end position="24"/>
    </location>
</feature>
<dbReference type="CDD" id="cd13565">
    <property type="entry name" value="PBP2_PstS"/>
    <property type="match status" value="1"/>
</dbReference>
<dbReference type="GO" id="GO:0042301">
    <property type="term" value="F:phosphate ion binding"/>
    <property type="evidence" value="ECO:0007669"/>
    <property type="project" value="InterPro"/>
</dbReference>
<dbReference type="Proteomes" id="UP000664382">
    <property type="component" value="Unassembled WGS sequence"/>
</dbReference>
<evidence type="ECO:0000313" key="8">
    <source>
        <dbReference type="EMBL" id="MBO1902259.1"/>
    </source>
</evidence>
<dbReference type="PANTHER" id="PTHR42996">
    <property type="entry name" value="PHOSPHATE-BINDING PROTEIN PSTS"/>
    <property type="match status" value="1"/>
</dbReference>
<evidence type="ECO:0000259" key="7">
    <source>
        <dbReference type="Pfam" id="PF12849"/>
    </source>
</evidence>
<feature type="region of interest" description="Disordered" evidence="5">
    <location>
        <begin position="27"/>
        <end position="48"/>
    </location>
</feature>
<dbReference type="GO" id="GO:0035435">
    <property type="term" value="P:phosphate ion transmembrane transport"/>
    <property type="evidence" value="ECO:0007669"/>
    <property type="project" value="InterPro"/>
</dbReference>
<dbReference type="Gene3D" id="3.40.190.10">
    <property type="entry name" value="Periplasmic binding protein-like II"/>
    <property type="match status" value="2"/>
</dbReference>
<keyword evidence="6" id="KW-0732">Signal</keyword>
<evidence type="ECO:0000256" key="5">
    <source>
        <dbReference type="SAM" id="MobiDB-lite"/>
    </source>
</evidence>
<evidence type="ECO:0000256" key="3">
    <source>
        <dbReference type="ARBA" id="ARBA00022592"/>
    </source>
</evidence>
<evidence type="ECO:0000256" key="6">
    <source>
        <dbReference type="SAM" id="SignalP"/>
    </source>
</evidence>
<evidence type="ECO:0000256" key="4">
    <source>
        <dbReference type="PIRNR" id="PIRNR002756"/>
    </source>
</evidence>
<dbReference type="InterPro" id="IPR050962">
    <property type="entry name" value="Phosphate-bind_PstS"/>
</dbReference>
<dbReference type="AlphaFoldDB" id="A0A939S6D4"/>
<keyword evidence="2 4" id="KW-0813">Transport</keyword>
<accession>A0A939S6D4</accession>
<evidence type="ECO:0000313" key="9">
    <source>
        <dbReference type="Proteomes" id="UP000664382"/>
    </source>
</evidence>
<feature type="chain" id="PRO_5037037018" description="Phosphate-binding protein" evidence="6">
    <location>
        <begin position="25"/>
        <end position="370"/>
    </location>
</feature>
<comment type="caution">
    <text evidence="8">The sequence shown here is derived from an EMBL/GenBank/DDBJ whole genome shotgun (WGS) entry which is preliminary data.</text>
</comment>
<proteinExistence type="inferred from homology"/>
<dbReference type="PANTHER" id="PTHR42996:SF1">
    <property type="entry name" value="PHOSPHATE-BINDING PROTEIN PSTS"/>
    <property type="match status" value="1"/>
</dbReference>
<dbReference type="PIRSF" id="PIRSF002756">
    <property type="entry name" value="PstS"/>
    <property type="match status" value="1"/>
</dbReference>
<protein>
    <recommendedName>
        <fullName evidence="4">Phosphate-binding protein</fullName>
    </recommendedName>
</protein>
<keyword evidence="3 4" id="KW-0592">Phosphate transport</keyword>
<dbReference type="EMBL" id="JAGDYM010000011">
    <property type="protein sequence ID" value="MBO1902259.1"/>
    <property type="molecule type" value="Genomic_DNA"/>
</dbReference>
<keyword evidence="9" id="KW-1185">Reference proteome</keyword>
<dbReference type="GO" id="GO:0043190">
    <property type="term" value="C:ATP-binding cassette (ABC) transporter complex"/>
    <property type="evidence" value="ECO:0007669"/>
    <property type="project" value="InterPro"/>
</dbReference>
<name>A0A939S6D4_9MICO</name>
<reference evidence="8" key="1">
    <citation type="submission" date="2021-03" db="EMBL/GenBank/DDBJ databases">
        <title>Leucobacter chromiisoli sp. nov., isolated from chromium-containing soil of chemical plant.</title>
        <authorList>
            <person name="Xu Z."/>
        </authorList>
    </citation>
    <scope>NUCLEOTIDE SEQUENCE</scope>
    <source>
        <strain evidence="8">S27</strain>
    </source>
</reference>
<dbReference type="RefSeq" id="WP_208098028.1">
    <property type="nucleotide sequence ID" value="NZ_JAGDYM010000011.1"/>
</dbReference>
<evidence type="ECO:0000256" key="1">
    <source>
        <dbReference type="ARBA" id="ARBA00008725"/>
    </source>
</evidence>
<organism evidence="8 9">
    <name type="scientific">Leucobacter weissii</name>
    <dbReference type="NCBI Taxonomy" id="1983706"/>
    <lineage>
        <taxon>Bacteria</taxon>
        <taxon>Bacillati</taxon>
        <taxon>Actinomycetota</taxon>
        <taxon>Actinomycetes</taxon>
        <taxon>Micrococcales</taxon>
        <taxon>Microbacteriaceae</taxon>
        <taxon>Leucobacter</taxon>
    </lineage>
</organism>
<dbReference type="InterPro" id="IPR005673">
    <property type="entry name" value="ABC_phos-bd_PstS"/>
</dbReference>
<sequence>MKISASMKAAAIGGIALLALTSCASNEGGSGSGENGENGSSLTGTLNATGASSQDAAQQAWIASFQDTHSGVTINYQATGSGVGRDNFQGGGQAYIGSDRAFDDEEIAAGGFGSCVTDDIVEIPVYISPVAIIFNIEGVESLNLKPSVVADIFNGEITKWNDAAIAEDNDGVELPDLDISPVHRSDTSGTSEVFGTYLNAVAPDEWPHEPSDTWPVAEGESAQGTSGVVQTVTNGNGTIGYADASQAGTLGTVAVQVGEEFVSYSAEAAAQLVEASPLAEGRGAGDLVFEVDPAAAPAGSYPIALVSYLIACEQYEDANIAELVKEYFTFVASAEGQEVSAGAAGSAPLSETLRTQINGAIELIGSGAAE</sequence>
<feature type="domain" description="PBP" evidence="7">
    <location>
        <begin position="39"/>
        <end position="335"/>
    </location>
</feature>
<dbReference type="SUPFAM" id="SSF53850">
    <property type="entry name" value="Periplasmic binding protein-like II"/>
    <property type="match status" value="1"/>
</dbReference>
<dbReference type="InterPro" id="IPR024370">
    <property type="entry name" value="PBP_domain"/>
</dbReference>
<gene>
    <name evidence="8" type="ORF">J4H92_09905</name>
</gene>
<evidence type="ECO:0000256" key="2">
    <source>
        <dbReference type="ARBA" id="ARBA00022448"/>
    </source>
</evidence>
<comment type="similarity">
    <text evidence="1 4">Belongs to the PstS family.</text>
</comment>